<organism evidence="3 4">
    <name type="scientific">Nonomuraea polychroma</name>
    <dbReference type="NCBI Taxonomy" id="46176"/>
    <lineage>
        <taxon>Bacteria</taxon>
        <taxon>Bacillati</taxon>
        <taxon>Actinomycetota</taxon>
        <taxon>Actinomycetes</taxon>
        <taxon>Streptosporangiales</taxon>
        <taxon>Streptosporangiaceae</taxon>
        <taxon>Nonomuraea</taxon>
    </lineage>
</organism>
<evidence type="ECO:0000313" key="4">
    <source>
        <dbReference type="Proteomes" id="UP000284824"/>
    </source>
</evidence>
<dbReference type="GO" id="GO:0016627">
    <property type="term" value="F:oxidoreductase activity, acting on the CH-CH group of donors"/>
    <property type="evidence" value="ECO:0007669"/>
    <property type="project" value="TreeGrafter"/>
</dbReference>
<dbReference type="AlphaFoldDB" id="A0A438M054"/>
<dbReference type="Gene3D" id="2.30.110.10">
    <property type="entry name" value="Electron Transport, Fmn-binding Protein, Chain A"/>
    <property type="match status" value="1"/>
</dbReference>
<dbReference type="Proteomes" id="UP000284824">
    <property type="component" value="Unassembled WGS sequence"/>
</dbReference>
<evidence type="ECO:0000259" key="2">
    <source>
        <dbReference type="Pfam" id="PF01243"/>
    </source>
</evidence>
<dbReference type="NCBIfam" id="TIGR04023">
    <property type="entry name" value="PPOX_MSMEG_5819"/>
    <property type="match status" value="1"/>
</dbReference>
<gene>
    <name evidence="3" type="ORF">EDD27_1524</name>
</gene>
<accession>A0A438M054</accession>
<sequence length="129" mass="13986">MTFTRAELEYLATQRLGRLATVSPDGQVQNSPTGFFVDPDAGTIDIGGHDLGNSKKFKNVQAGSTVAFVVDDLASMNPWTVRGVEIRGTAEALTGQEPPFHGFSREIIRIKPNKIISWGLGGPMSNRRV</sequence>
<evidence type="ECO:0000256" key="1">
    <source>
        <dbReference type="ARBA" id="ARBA00023002"/>
    </source>
</evidence>
<dbReference type="InterPro" id="IPR024031">
    <property type="entry name" value="MSMEG_5819/OxyR"/>
</dbReference>
<keyword evidence="1" id="KW-0560">Oxidoreductase</keyword>
<dbReference type="GO" id="GO:0070967">
    <property type="term" value="F:coenzyme F420 binding"/>
    <property type="evidence" value="ECO:0007669"/>
    <property type="project" value="TreeGrafter"/>
</dbReference>
<feature type="domain" description="Pyridoxamine 5'-phosphate oxidase N-terminal" evidence="2">
    <location>
        <begin position="7"/>
        <end position="105"/>
    </location>
</feature>
<dbReference type="SUPFAM" id="SSF50475">
    <property type="entry name" value="FMN-binding split barrel"/>
    <property type="match status" value="1"/>
</dbReference>
<dbReference type="EMBL" id="SAUN01000001">
    <property type="protein sequence ID" value="RVX39176.1"/>
    <property type="molecule type" value="Genomic_DNA"/>
</dbReference>
<comment type="caution">
    <text evidence="3">The sequence shown here is derived from an EMBL/GenBank/DDBJ whole genome shotgun (WGS) entry which is preliminary data.</text>
</comment>
<evidence type="ECO:0000313" key="3">
    <source>
        <dbReference type="EMBL" id="RVX39176.1"/>
    </source>
</evidence>
<keyword evidence="4" id="KW-1185">Reference proteome</keyword>
<dbReference type="InterPro" id="IPR052019">
    <property type="entry name" value="F420H2_bilvrd_red/Heme_oxyg"/>
</dbReference>
<name>A0A438M054_9ACTN</name>
<protein>
    <submittedName>
        <fullName evidence="3">Pyridoxamine 5'-phosphate oxidase family protein</fullName>
    </submittedName>
</protein>
<dbReference type="InterPro" id="IPR011576">
    <property type="entry name" value="Pyridox_Oxase_N"/>
</dbReference>
<reference evidence="3 4" key="1">
    <citation type="submission" date="2019-01" db="EMBL/GenBank/DDBJ databases">
        <title>Sequencing the genomes of 1000 actinobacteria strains.</title>
        <authorList>
            <person name="Klenk H.-P."/>
        </authorList>
    </citation>
    <scope>NUCLEOTIDE SEQUENCE [LARGE SCALE GENOMIC DNA]</scope>
    <source>
        <strain evidence="3 4">DSM 43925</strain>
    </source>
</reference>
<dbReference type="PANTHER" id="PTHR35176:SF6">
    <property type="entry name" value="HEME OXYGENASE HI_0854-RELATED"/>
    <property type="match status" value="1"/>
</dbReference>
<dbReference type="InterPro" id="IPR012349">
    <property type="entry name" value="Split_barrel_FMN-bd"/>
</dbReference>
<dbReference type="GO" id="GO:0005829">
    <property type="term" value="C:cytosol"/>
    <property type="evidence" value="ECO:0007669"/>
    <property type="project" value="TreeGrafter"/>
</dbReference>
<dbReference type="RefSeq" id="WP_127931714.1">
    <property type="nucleotide sequence ID" value="NZ_SAUN01000001.1"/>
</dbReference>
<proteinExistence type="predicted"/>
<dbReference type="Pfam" id="PF01243">
    <property type="entry name" value="PNPOx_N"/>
    <property type="match status" value="1"/>
</dbReference>
<dbReference type="PANTHER" id="PTHR35176">
    <property type="entry name" value="HEME OXYGENASE HI_0854-RELATED"/>
    <property type="match status" value="1"/>
</dbReference>
<dbReference type="OrthoDB" id="3693562at2"/>